<geneLocation type="plasmid" evidence="3 4">
    <name>p63039</name>
</geneLocation>
<reference evidence="3" key="2">
    <citation type="submission" date="2015-12" db="EMBL/GenBank/DDBJ databases">
        <title>Complete genome sequence of a multi-drug resistant strain Myroides odoratimimus PR63039.</title>
        <authorList>
            <consortium name="REALGENE"/>
            <person name="Ming D."/>
            <person name="Wang M."/>
            <person name="Hu S."/>
            <person name="Jiang T."/>
            <person name="Zhou Y."/>
        </authorList>
    </citation>
    <scope>NUCLEOTIDE SEQUENCE</scope>
    <source>
        <strain evidence="3">PR63039</strain>
        <plasmid evidence="3">p63039</plasmid>
    </source>
</reference>
<dbReference type="Pfam" id="PF19044">
    <property type="entry name" value="P-loop_TraG"/>
    <property type="match status" value="2"/>
</dbReference>
<name>A0AAI8C9L5_9FLAO</name>
<dbReference type="InterPro" id="IPR043964">
    <property type="entry name" value="P-loop_TraG"/>
</dbReference>
<sequence length="840" mass="96887">MKTPLSKIFPIYSINKNGAIVGDNKGCVTYCFKMSLPIILSQDTADKKKNVEGLNDFIEMLGDEVVLHFQSFYFKELFNVAEERTKTDQEGDIKEYLNRSYNLHFNERLFYKGYFYLYISKYTTSNLLDPKFDEDAFLNRILNASQILKDSDIVLTKIDREDLVATNSPIMKYFNLNDLGLDTSKDISFENNSVFVGNKKMKIFGLLNEHQLPSRNIGYGYNVNDVPVDNMYEFSYNLNVPHITNMVIYVPSQNIFKERLDNQSKQLSNFNVKGANDTAISHISEFTQRMNDFSCKGVYYHFNVMCFNEDENLIDGRIMSAFSESKMKFKEISVERKDLFLGSIPSNATFLVNNLKFYFSKLLNIEACSFVNLEQLNDNIAYSHQVNCLRLCDRQYGIPLNVDLYDLPKQKGLIQNFNTLVLGNTGGGKSFFCNALYNNFYEQGAHIFIIDASYSYKLQTQLHGGVYLSFTDNNKITFNPFHIDWLNADDVTEDLFDHTVQQEIDDLDALIDEETEIDLKSERVGLIAQKINMLSGVLITILTDNDKVVTRIEERIYRKLLFMYYKEKVVTKTSDECCFDDFYFFMKANVKEVLEANNIALSDFNYNNALMILEDFVSGQPYGYLLNSQDNQIKNLAKERFIVIDVQDIRQTPLLFNLISLLALDIFNEKVSTLPLNVNKILGLDEAWQAISSPNMATFIRTQIKIIRKYGGRTVFASQEVEDFIASDIIKNSIIKLSHVKIFTAMNDYKEDFSLIKSTLSITDSVENKIFSIGSFQKNAIKAREVCINWGSKAEVYSVELPTEFRAIYETDPEKVTPIYNNNNKYGMEYTIKDFAEKHR</sequence>
<dbReference type="PANTHER" id="PTHR38467">
    <property type="match status" value="1"/>
</dbReference>
<dbReference type="KEGG" id="mod:AS202_20185"/>
<organism evidence="3 4">
    <name type="scientific">Myroides odoratimimus</name>
    <dbReference type="NCBI Taxonomy" id="76832"/>
    <lineage>
        <taxon>Bacteria</taxon>
        <taxon>Pseudomonadati</taxon>
        <taxon>Bacteroidota</taxon>
        <taxon>Flavobacteriia</taxon>
        <taxon>Flavobacteriales</taxon>
        <taxon>Flavobacteriaceae</taxon>
        <taxon>Myroides</taxon>
    </lineage>
</organism>
<dbReference type="InterPro" id="IPR027417">
    <property type="entry name" value="P-loop_NTPase"/>
</dbReference>
<dbReference type="Proteomes" id="UP000069030">
    <property type="component" value="Plasmid p63039"/>
</dbReference>
<dbReference type="RefSeq" id="WP_058700075.1">
    <property type="nucleotide sequence ID" value="NZ_CP013691.1"/>
</dbReference>
<dbReference type="Gene3D" id="1.10.8.730">
    <property type="match status" value="1"/>
</dbReference>
<accession>A0AAI8C9L5</accession>
<dbReference type="Gene3D" id="3.40.50.300">
    <property type="entry name" value="P-loop containing nucleotide triphosphate hydrolases"/>
    <property type="match status" value="1"/>
</dbReference>
<dbReference type="InterPro" id="IPR053155">
    <property type="entry name" value="F-pilin_assembly_TraC"/>
</dbReference>
<dbReference type="EMBL" id="CP013691">
    <property type="protein sequence ID" value="ALU28430.1"/>
    <property type="molecule type" value="Genomic_DNA"/>
</dbReference>
<dbReference type="KEGG" id="mod:AS202_19815"/>
<dbReference type="PANTHER" id="PTHR38467:SF1">
    <property type="entry name" value="CONJUGATIVE TRANSFER: ASSEMBLY"/>
    <property type="match status" value="1"/>
</dbReference>
<keyword evidence="3" id="KW-0614">Plasmid</keyword>
<dbReference type="AlphaFoldDB" id="A0AAI8C9L5"/>
<feature type="domain" description="TraG P-loop" evidence="1">
    <location>
        <begin position="529"/>
        <end position="837"/>
    </location>
</feature>
<dbReference type="EMBL" id="CP013691">
    <property type="protein sequence ID" value="ALU28500.1"/>
    <property type="molecule type" value="Genomic_DNA"/>
</dbReference>
<evidence type="ECO:0000313" key="2">
    <source>
        <dbReference type="EMBL" id="ALU28430.1"/>
    </source>
</evidence>
<reference evidence="4" key="3">
    <citation type="journal article" date="2016" name="J. Zhejiang Univ. Sci. B">
        <title>Antibiotic resistance mechanisms of Myroides sp.</title>
        <authorList>
            <person name="Hu S."/>
            <person name="Yuan S."/>
            <person name="Qu H."/>
            <person name="Jiang T."/>
            <person name="Zhou Y."/>
            <person name="Wang M."/>
            <person name="Ming D."/>
        </authorList>
    </citation>
    <scope>NUCLEOTIDE SEQUENCE [LARGE SCALE GENOMIC DNA]</scope>
    <source>
        <strain evidence="4">PR63039</strain>
    </source>
</reference>
<evidence type="ECO:0000313" key="4">
    <source>
        <dbReference type="Proteomes" id="UP000069030"/>
    </source>
</evidence>
<protein>
    <recommendedName>
        <fullName evidence="1">TraG P-loop domain-containing protein</fullName>
    </recommendedName>
</protein>
<evidence type="ECO:0000259" key="1">
    <source>
        <dbReference type="Pfam" id="PF19044"/>
    </source>
</evidence>
<feature type="domain" description="TraG P-loop" evidence="1">
    <location>
        <begin position="389"/>
        <end position="490"/>
    </location>
</feature>
<dbReference type="CDD" id="cd01127">
    <property type="entry name" value="TrwB_TraG_TraD_VirD4"/>
    <property type="match status" value="1"/>
</dbReference>
<evidence type="ECO:0000313" key="3">
    <source>
        <dbReference type="EMBL" id="ALU28500.1"/>
    </source>
</evidence>
<proteinExistence type="predicted"/>
<reference evidence="3" key="1">
    <citation type="journal article" date="2015" name="J. Zhejiang Univ. Sci. B">
        <title>Antibiotic resistance mechanisms of Myroides sp.</title>
        <authorList>
            <person name="Hu S."/>
            <person name="Yuan S."/>
            <person name="Qu H."/>
            <person name="Jiang T."/>
            <person name="Zhou Y."/>
            <person name="Wang M."/>
            <person name="Ming D."/>
        </authorList>
    </citation>
    <scope>NUCLEOTIDE SEQUENCE</scope>
    <source>
        <strain evidence="3">PR63039</strain>
        <plasmid evidence="3">p63039</plasmid>
    </source>
</reference>
<dbReference type="SUPFAM" id="SSF52540">
    <property type="entry name" value="P-loop containing nucleoside triphosphate hydrolases"/>
    <property type="match status" value="1"/>
</dbReference>
<gene>
    <name evidence="2" type="ORF">AS202_19815</name>
    <name evidence="3" type="ORF">AS202_20185</name>
</gene>